<protein>
    <submittedName>
        <fullName evidence="6">Glycosyltransferase family A protein</fullName>
    </submittedName>
</protein>
<evidence type="ECO:0000256" key="3">
    <source>
        <dbReference type="ARBA" id="ARBA00022676"/>
    </source>
</evidence>
<sequence length="287" mass="31074">MDVSVIIPCLNGAATLDRQLAALRAQTTDATFEVVVSDNGSTDGSADLARKWADGTFIVRVVDASSVKGINHSRNVGIAGSESELLLFCDVDDRVHPGWIQGFWLAYKAGARLVGGSVSRVFADGSPALALETGLNNDLLFLPWATGANCGVAREVVAECGPFDESFRGGGDETEFFWRAQLAGFPLTYVSDAEVDYVQRAETKSLFRQQHLYGRSHAKLYSLFRDAGMPRPRRMSSVRGVASGTARIVLGTVAAGRGHELRQHGLRQLGQMTGRIAGSWAHRVWYV</sequence>
<name>A0ABP8VXF7_9MICO</name>
<accession>A0ABP8VXF7</accession>
<dbReference type="Gene3D" id="3.90.550.10">
    <property type="entry name" value="Spore Coat Polysaccharide Biosynthesis Protein SpsA, Chain A"/>
    <property type="match status" value="1"/>
</dbReference>
<evidence type="ECO:0000313" key="7">
    <source>
        <dbReference type="Proteomes" id="UP001501295"/>
    </source>
</evidence>
<feature type="domain" description="Glycosyltransferase 2-like" evidence="5">
    <location>
        <begin position="4"/>
        <end position="125"/>
    </location>
</feature>
<dbReference type="SUPFAM" id="SSF53448">
    <property type="entry name" value="Nucleotide-diphospho-sugar transferases"/>
    <property type="match status" value="1"/>
</dbReference>
<evidence type="ECO:0000256" key="4">
    <source>
        <dbReference type="ARBA" id="ARBA00022679"/>
    </source>
</evidence>
<dbReference type="PANTHER" id="PTHR43179">
    <property type="entry name" value="RHAMNOSYLTRANSFERASE WBBL"/>
    <property type="match status" value="1"/>
</dbReference>
<comment type="caution">
    <text evidence="6">The sequence shown here is derived from an EMBL/GenBank/DDBJ whole genome shotgun (WGS) entry which is preliminary data.</text>
</comment>
<dbReference type="EMBL" id="BAABLM010000003">
    <property type="protein sequence ID" value="GAA4674598.1"/>
    <property type="molecule type" value="Genomic_DNA"/>
</dbReference>
<proteinExistence type="inferred from homology"/>
<evidence type="ECO:0000313" key="6">
    <source>
        <dbReference type="EMBL" id="GAA4674598.1"/>
    </source>
</evidence>
<dbReference type="Pfam" id="PF00535">
    <property type="entry name" value="Glycos_transf_2"/>
    <property type="match status" value="1"/>
</dbReference>
<evidence type="ECO:0000256" key="1">
    <source>
        <dbReference type="ARBA" id="ARBA00004776"/>
    </source>
</evidence>
<dbReference type="Proteomes" id="UP001501295">
    <property type="component" value="Unassembled WGS sequence"/>
</dbReference>
<evidence type="ECO:0000259" key="5">
    <source>
        <dbReference type="Pfam" id="PF00535"/>
    </source>
</evidence>
<reference evidence="7" key="1">
    <citation type="journal article" date="2019" name="Int. J. Syst. Evol. Microbiol.">
        <title>The Global Catalogue of Microorganisms (GCM) 10K type strain sequencing project: providing services to taxonomists for standard genome sequencing and annotation.</title>
        <authorList>
            <consortium name="The Broad Institute Genomics Platform"/>
            <consortium name="The Broad Institute Genome Sequencing Center for Infectious Disease"/>
            <person name="Wu L."/>
            <person name="Ma J."/>
        </authorList>
    </citation>
    <scope>NUCLEOTIDE SEQUENCE [LARGE SCALE GENOMIC DNA]</scope>
    <source>
        <strain evidence="7">JCM 18956</strain>
    </source>
</reference>
<evidence type="ECO:0000256" key="2">
    <source>
        <dbReference type="ARBA" id="ARBA00006739"/>
    </source>
</evidence>
<gene>
    <name evidence="6" type="ORF">GCM10025780_18860</name>
</gene>
<dbReference type="CDD" id="cd00761">
    <property type="entry name" value="Glyco_tranf_GTA_type"/>
    <property type="match status" value="1"/>
</dbReference>
<keyword evidence="4" id="KW-0808">Transferase</keyword>
<dbReference type="PANTHER" id="PTHR43179:SF12">
    <property type="entry name" value="GALACTOFURANOSYLTRANSFERASE GLFT2"/>
    <property type="match status" value="1"/>
</dbReference>
<organism evidence="6 7">
    <name type="scientific">Frondihabitans cladoniiphilus</name>
    <dbReference type="NCBI Taxonomy" id="715785"/>
    <lineage>
        <taxon>Bacteria</taxon>
        <taxon>Bacillati</taxon>
        <taxon>Actinomycetota</taxon>
        <taxon>Actinomycetes</taxon>
        <taxon>Micrococcales</taxon>
        <taxon>Microbacteriaceae</taxon>
        <taxon>Frondihabitans</taxon>
    </lineage>
</organism>
<keyword evidence="7" id="KW-1185">Reference proteome</keyword>
<dbReference type="InterPro" id="IPR029044">
    <property type="entry name" value="Nucleotide-diphossugar_trans"/>
</dbReference>
<comment type="similarity">
    <text evidence="2">Belongs to the glycosyltransferase 2 family.</text>
</comment>
<keyword evidence="3" id="KW-0328">Glycosyltransferase</keyword>
<comment type="pathway">
    <text evidence="1">Cell wall biogenesis; cell wall polysaccharide biosynthesis.</text>
</comment>
<dbReference type="InterPro" id="IPR001173">
    <property type="entry name" value="Glyco_trans_2-like"/>
</dbReference>